<dbReference type="EMBL" id="JADEWB010000119">
    <property type="protein sequence ID" value="MBE9237829.1"/>
    <property type="molecule type" value="Genomic_DNA"/>
</dbReference>
<dbReference type="RefSeq" id="WP_193943549.1">
    <property type="nucleotide sequence ID" value="NZ_JADEWB010000119.1"/>
</dbReference>
<feature type="coiled-coil region" evidence="1">
    <location>
        <begin position="39"/>
        <end position="143"/>
    </location>
</feature>
<keyword evidence="1" id="KW-0175">Coiled coil</keyword>
<evidence type="ECO:0000313" key="3">
    <source>
        <dbReference type="EMBL" id="MBE9237829.1"/>
    </source>
</evidence>
<feature type="chain" id="PRO_5045676136" description="DNA recombination protein RmuC" evidence="2">
    <location>
        <begin position="24"/>
        <end position="170"/>
    </location>
</feature>
<evidence type="ECO:0000256" key="1">
    <source>
        <dbReference type="SAM" id="Coils"/>
    </source>
</evidence>
<name>A0ABR9VH58_9CYAN</name>
<proteinExistence type="predicted"/>
<evidence type="ECO:0000256" key="2">
    <source>
        <dbReference type="SAM" id="SignalP"/>
    </source>
</evidence>
<evidence type="ECO:0008006" key="5">
    <source>
        <dbReference type="Google" id="ProtNLM"/>
    </source>
</evidence>
<sequence>MIPMIPFLFGVIGLALGAFAAYAAGGKNRQAAKHYKKIANELSDKYTNLEKGYHQLTDENNQKIDELNQAREVIAQNTQIIDELTSRYDNLEQEYHQITDENKQHLHNLANSQQLITRNNQVIGELNDKYGNLQKKYDKLIAENTTQKELLTATFNWEHLSLNYLRCVQM</sequence>
<dbReference type="Proteomes" id="UP000606776">
    <property type="component" value="Unassembled WGS sequence"/>
</dbReference>
<protein>
    <recommendedName>
        <fullName evidence="5">DNA recombination protein RmuC</fullName>
    </recommendedName>
</protein>
<reference evidence="3 4" key="1">
    <citation type="submission" date="2020-10" db="EMBL/GenBank/DDBJ databases">
        <authorList>
            <person name="Castelo-Branco R."/>
            <person name="Eusebio N."/>
            <person name="Adriana R."/>
            <person name="Vieira A."/>
            <person name="Brugerolle De Fraissinette N."/>
            <person name="Rezende De Castro R."/>
            <person name="Schneider M.P."/>
            <person name="Vasconcelos V."/>
            <person name="Leao P.N."/>
        </authorList>
    </citation>
    <scope>NUCLEOTIDE SEQUENCE [LARGE SCALE GENOMIC DNA]</scope>
    <source>
        <strain evidence="3 4">LEGE 00250</strain>
    </source>
</reference>
<feature type="signal peptide" evidence="2">
    <location>
        <begin position="1"/>
        <end position="23"/>
    </location>
</feature>
<gene>
    <name evidence="3" type="ORF">IQ227_17790</name>
</gene>
<keyword evidence="2" id="KW-0732">Signal</keyword>
<comment type="caution">
    <text evidence="3">The sequence shown here is derived from an EMBL/GenBank/DDBJ whole genome shotgun (WGS) entry which is preliminary data.</text>
</comment>
<evidence type="ECO:0000313" key="4">
    <source>
        <dbReference type="Proteomes" id="UP000606776"/>
    </source>
</evidence>
<accession>A0ABR9VH58</accession>
<organism evidence="3 4">
    <name type="scientific">Sphaerospermopsis aphanizomenoides LEGE 00250</name>
    <dbReference type="NCBI Taxonomy" id="2777972"/>
    <lineage>
        <taxon>Bacteria</taxon>
        <taxon>Bacillati</taxon>
        <taxon>Cyanobacteriota</taxon>
        <taxon>Cyanophyceae</taxon>
        <taxon>Nostocales</taxon>
        <taxon>Aphanizomenonaceae</taxon>
        <taxon>Sphaerospermopsis</taxon>
        <taxon>Sphaerospermopsis aphanizomenoides</taxon>
    </lineage>
</organism>
<keyword evidence="4" id="KW-1185">Reference proteome</keyword>